<dbReference type="WBParaSite" id="L893_g4348.t1">
    <property type="protein sequence ID" value="L893_g4348.t1"/>
    <property type="gene ID" value="L893_g4348"/>
</dbReference>
<evidence type="ECO:0000313" key="2">
    <source>
        <dbReference type="WBParaSite" id="L893_g4348.t1"/>
    </source>
</evidence>
<keyword evidence="1" id="KW-1185">Reference proteome</keyword>
<dbReference type="AlphaFoldDB" id="A0A1I8ADJ1"/>
<reference evidence="2" key="1">
    <citation type="submission" date="2016-11" db="UniProtKB">
        <authorList>
            <consortium name="WormBaseParasite"/>
        </authorList>
    </citation>
    <scope>IDENTIFICATION</scope>
</reference>
<evidence type="ECO:0000313" key="1">
    <source>
        <dbReference type="Proteomes" id="UP000095287"/>
    </source>
</evidence>
<organism evidence="1 2">
    <name type="scientific">Steinernema glaseri</name>
    <dbReference type="NCBI Taxonomy" id="37863"/>
    <lineage>
        <taxon>Eukaryota</taxon>
        <taxon>Metazoa</taxon>
        <taxon>Ecdysozoa</taxon>
        <taxon>Nematoda</taxon>
        <taxon>Chromadorea</taxon>
        <taxon>Rhabditida</taxon>
        <taxon>Tylenchina</taxon>
        <taxon>Panagrolaimomorpha</taxon>
        <taxon>Strongyloidoidea</taxon>
        <taxon>Steinernematidae</taxon>
        <taxon>Steinernema</taxon>
    </lineage>
</organism>
<accession>A0A1I8ADJ1</accession>
<sequence length="89" mass="9997">MIYAWLRWPPTLQFHTPCGGFPAPARNDGPPARANCLNCVCVIHHRRTRSETSQLTRIQRVVGHVALHLLRPSGQQPQDRATVGRSVVH</sequence>
<dbReference type="Proteomes" id="UP000095287">
    <property type="component" value="Unplaced"/>
</dbReference>
<proteinExistence type="predicted"/>
<protein>
    <submittedName>
        <fullName evidence="2">Secreted protein</fullName>
    </submittedName>
</protein>
<name>A0A1I8ADJ1_9BILA</name>